<evidence type="ECO:0000259" key="2">
    <source>
        <dbReference type="Pfam" id="PF11954"/>
    </source>
</evidence>
<organism evidence="3 4">
    <name type="scientific">Spirosoma oryzae</name>
    <dbReference type="NCBI Taxonomy" id="1469603"/>
    <lineage>
        <taxon>Bacteria</taxon>
        <taxon>Pseudomonadati</taxon>
        <taxon>Bacteroidota</taxon>
        <taxon>Cytophagia</taxon>
        <taxon>Cytophagales</taxon>
        <taxon>Cytophagaceae</taxon>
        <taxon>Spirosoma</taxon>
    </lineage>
</organism>
<evidence type="ECO:0000313" key="3">
    <source>
        <dbReference type="EMBL" id="PRY39254.1"/>
    </source>
</evidence>
<reference evidence="3 4" key="1">
    <citation type="submission" date="2018-03" db="EMBL/GenBank/DDBJ databases">
        <title>Genomic Encyclopedia of Archaeal and Bacterial Type Strains, Phase II (KMG-II): from individual species to whole genera.</title>
        <authorList>
            <person name="Goeker M."/>
        </authorList>
    </citation>
    <scope>NUCLEOTIDE SEQUENCE [LARGE SCALE GENOMIC DNA]</scope>
    <source>
        <strain evidence="3 4">DSM 28354</strain>
    </source>
</reference>
<feature type="domain" description="Peptidase S12 Pab87-related C-terminal" evidence="2">
    <location>
        <begin position="36"/>
        <end position="113"/>
    </location>
</feature>
<dbReference type="OrthoDB" id="960967at2"/>
<keyword evidence="1" id="KW-0732">Signal</keyword>
<keyword evidence="4" id="KW-1185">Reference proteome</keyword>
<dbReference type="Proteomes" id="UP000238375">
    <property type="component" value="Unassembled WGS sequence"/>
</dbReference>
<feature type="chain" id="PRO_5015590965" evidence="1">
    <location>
        <begin position="20"/>
        <end position="123"/>
    </location>
</feature>
<evidence type="ECO:0000313" key="4">
    <source>
        <dbReference type="Proteomes" id="UP000238375"/>
    </source>
</evidence>
<dbReference type="RefSeq" id="WP_106137938.1">
    <property type="nucleotide sequence ID" value="NZ_PVTE01000008.1"/>
</dbReference>
<accession>A0A2T0T0S3</accession>
<gene>
    <name evidence="3" type="ORF">CLV58_108144</name>
</gene>
<evidence type="ECO:0000256" key="1">
    <source>
        <dbReference type="SAM" id="SignalP"/>
    </source>
</evidence>
<dbReference type="InterPro" id="IPR021860">
    <property type="entry name" value="Peptidase_S12_Pab87-rel_C"/>
</dbReference>
<comment type="caution">
    <text evidence="3">The sequence shown here is derived from an EMBL/GenBank/DDBJ whole genome shotgun (WGS) entry which is preliminary data.</text>
</comment>
<name>A0A2T0T0S3_9BACT</name>
<feature type="signal peptide" evidence="1">
    <location>
        <begin position="1"/>
        <end position="19"/>
    </location>
</feature>
<protein>
    <submittedName>
        <fullName evidence="3">Uncharacterized protein DUF3471</fullName>
    </submittedName>
</protein>
<dbReference type="AlphaFoldDB" id="A0A2T0T0S3"/>
<dbReference type="EMBL" id="PVTE01000008">
    <property type="protein sequence ID" value="PRY39254.1"/>
    <property type="molecule type" value="Genomic_DNA"/>
</dbReference>
<sequence length="123" mass="12954">MKTLVFTLACTLSLSTLYAASTPAPAEATVQVAVADSVDLNQYVGKYKFEGLPFEFVTIAVKDGKLTIDTGSESGAMTAVKDAADTFDAAGRATLKFKRDDTKKVTGVTLDAQGMSFEGKKEG</sequence>
<dbReference type="Pfam" id="PF11954">
    <property type="entry name" value="DUF3471"/>
    <property type="match status" value="1"/>
</dbReference>
<proteinExistence type="predicted"/>